<evidence type="ECO:0000313" key="5">
    <source>
        <dbReference type="EMBL" id="PYF69518.1"/>
    </source>
</evidence>
<dbReference type="GO" id="GO:0009099">
    <property type="term" value="P:L-valine biosynthetic process"/>
    <property type="evidence" value="ECO:0007669"/>
    <property type="project" value="TreeGrafter"/>
</dbReference>
<dbReference type="EMBL" id="QKLU01000010">
    <property type="protein sequence ID" value="PYF69518.1"/>
    <property type="molecule type" value="Genomic_DNA"/>
</dbReference>
<comment type="caution">
    <text evidence="5">The sequence shown here is derived from an EMBL/GenBank/DDBJ whole genome shotgun (WGS) entry which is preliminary data.</text>
</comment>
<dbReference type="GO" id="GO:1990610">
    <property type="term" value="F:acetolactate synthase regulator activity"/>
    <property type="evidence" value="ECO:0007669"/>
    <property type="project" value="InterPro"/>
</dbReference>
<dbReference type="Gene3D" id="3.30.70.260">
    <property type="match status" value="1"/>
</dbReference>
<comment type="subunit">
    <text evidence="1">Dimer of large and small chains.</text>
</comment>
<evidence type="ECO:0000256" key="2">
    <source>
        <dbReference type="ARBA" id="ARBA00013145"/>
    </source>
</evidence>
<protein>
    <recommendedName>
        <fullName evidence="2">acetolactate synthase</fullName>
        <ecNumber evidence="2">2.2.1.6</ecNumber>
    </recommendedName>
</protein>
<dbReference type="GO" id="GO:0009097">
    <property type="term" value="P:isoleucine biosynthetic process"/>
    <property type="evidence" value="ECO:0007669"/>
    <property type="project" value="TreeGrafter"/>
</dbReference>
<dbReference type="GO" id="GO:0005829">
    <property type="term" value="C:cytosol"/>
    <property type="evidence" value="ECO:0007669"/>
    <property type="project" value="TreeGrafter"/>
</dbReference>
<feature type="domain" description="ACT" evidence="4">
    <location>
        <begin position="6"/>
        <end position="80"/>
    </location>
</feature>
<dbReference type="PANTHER" id="PTHR30239">
    <property type="entry name" value="ACETOLACTATE SYNTHASE SMALL SUBUNIT"/>
    <property type="match status" value="1"/>
</dbReference>
<comment type="catalytic activity">
    <reaction evidence="3">
        <text>2 pyruvate + H(+) = (2S)-2-acetolactate + CO2</text>
        <dbReference type="Rhea" id="RHEA:25249"/>
        <dbReference type="ChEBI" id="CHEBI:15361"/>
        <dbReference type="ChEBI" id="CHEBI:15378"/>
        <dbReference type="ChEBI" id="CHEBI:16526"/>
        <dbReference type="ChEBI" id="CHEBI:58476"/>
        <dbReference type="EC" id="2.2.1.6"/>
    </reaction>
</comment>
<dbReference type="AlphaFoldDB" id="A0A318UA30"/>
<dbReference type="InterPro" id="IPR045865">
    <property type="entry name" value="ACT-like_dom_sf"/>
</dbReference>
<proteinExistence type="predicted"/>
<dbReference type="Proteomes" id="UP000248198">
    <property type="component" value="Unassembled WGS sequence"/>
</dbReference>
<sequence length="165" mass="18706">MKGKFIISVVSEDKKGLLNQLTSVFNKRNYEMESLNVSRTDISTIVLITIEAFLPVDEVQNTLFKLERFIEVYKARADAAQENIQRKIGFFSVSKDILTSSYWALIQKYGASITALSENAVLLEKTGTDADILELYNQLDSTYLLGFCKTNLIMEKSMTHIQGLF</sequence>
<evidence type="ECO:0000256" key="1">
    <source>
        <dbReference type="ARBA" id="ARBA00011744"/>
    </source>
</evidence>
<evidence type="ECO:0000256" key="3">
    <source>
        <dbReference type="ARBA" id="ARBA00048670"/>
    </source>
</evidence>
<dbReference type="PROSITE" id="PS51671">
    <property type="entry name" value="ACT"/>
    <property type="match status" value="1"/>
</dbReference>
<organism evidence="5 6">
    <name type="scientific">Pedobacter nutrimenti</name>
    <dbReference type="NCBI Taxonomy" id="1241337"/>
    <lineage>
        <taxon>Bacteria</taxon>
        <taxon>Pseudomonadati</taxon>
        <taxon>Bacteroidota</taxon>
        <taxon>Sphingobacteriia</taxon>
        <taxon>Sphingobacteriales</taxon>
        <taxon>Sphingobacteriaceae</taxon>
        <taxon>Pedobacter</taxon>
    </lineage>
</organism>
<dbReference type="EC" id="2.2.1.6" evidence="2"/>
<evidence type="ECO:0000313" key="6">
    <source>
        <dbReference type="Proteomes" id="UP000248198"/>
    </source>
</evidence>
<dbReference type="InterPro" id="IPR004789">
    <property type="entry name" value="Acetalactate_synth_ssu"/>
</dbReference>
<dbReference type="RefSeq" id="WP_110834469.1">
    <property type="nucleotide sequence ID" value="NZ_QKLU01000010.1"/>
</dbReference>
<dbReference type="Pfam" id="PF01842">
    <property type="entry name" value="ACT"/>
    <property type="match status" value="1"/>
</dbReference>
<dbReference type="SUPFAM" id="SSF55021">
    <property type="entry name" value="ACT-like"/>
    <property type="match status" value="1"/>
</dbReference>
<reference evidence="5 6" key="1">
    <citation type="submission" date="2018-06" db="EMBL/GenBank/DDBJ databases">
        <title>Genomic Encyclopedia of Archaeal and Bacterial Type Strains, Phase II (KMG-II): from individual species to whole genera.</title>
        <authorList>
            <person name="Goeker M."/>
        </authorList>
    </citation>
    <scope>NUCLEOTIDE SEQUENCE [LARGE SCALE GENOMIC DNA]</scope>
    <source>
        <strain evidence="5 6">DSM 27372</strain>
    </source>
</reference>
<dbReference type="GO" id="GO:0003984">
    <property type="term" value="F:acetolactate synthase activity"/>
    <property type="evidence" value="ECO:0007669"/>
    <property type="project" value="UniProtKB-EC"/>
</dbReference>
<gene>
    <name evidence="5" type="ORF">B0O44_110158</name>
</gene>
<keyword evidence="6" id="KW-1185">Reference proteome</keyword>
<evidence type="ECO:0000259" key="4">
    <source>
        <dbReference type="PROSITE" id="PS51671"/>
    </source>
</evidence>
<dbReference type="OrthoDB" id="794083at2"/>
<dbReference type="PANTHER" id="PTHR30239:SF0">
    <property type="entry name" value="ACETOLACTATE SYNTHASE SMALL SUBUNIT 1, CHLOROPLASTIC"/>
    <property type="match status" value="1"/>
</dbReference>
<accession>A0A318UA30</accession>
<dbReference type="InterPro" id="IPR002912">
    <property type="entry name" value="ACT_dom"/>
</dbReference>
<name>A0A318UA30_9SPHI</name>